<reference evidence="3 4" key="1">
    <citation type="submission" date="2018-08" db="EMBL/GenBank/DDBJ databases">
        <title>Neisseria zalophi ATCC BAA-2455 complete genome.</title>
        <authorList>
            <person name="Veseli I.A."/>
            <person name="Buttler R."/>
            <person name="Mascarenhas dos Santos A.C."/>
            <person name="Pombert J.-F."/>
        </authorList>
    </citation>
    <scope>NUCLEOTIDE SEQUENCE [LARGE SCALE GENOMIC DNA]</scope>
    <source>
        <strain evidence="3 4">ATCC BAA-2455</strain>
    </source>
</reference>
<dbReference type="KEGG" id="nzl:D0T92_07720"/>
<dbReference type="InterPro" id="IPR011089">
    <property type="entry name" value="GmrSD_C"/>
</dbReference>
<dbReference type="RefSeq" id="WP_151051709.1">
    <property type="nucleotide sequence ID" value="NZ_CP031700.1"/>
</dbReference>
<feature type="domain" description="GmrSD restriction endonucleases C-terminal" evidence="2">
    <location>
        <begin position="563"/>
        <end position="679"/>
    </location>
</feature>
<gene>
    <name evidence="3" type="ORF">D0T92_07720</name>
</gene>
<evidence type="ECO:0000313" key="4">
    <source>
        <dbReference type="Proteomes" id="UP000325713"/>
    </source>
</evidence>
<accession>A0A5J6Q047</accession>
<sequence>MSEEQIQQFSIEELLSDNSHYLIPIYQRNYAWGEKEIKQLIQDIIDYILKQEQEQEQQPYYIGTLVVFKRKLENETNETFEIIDGQQRLTTLFLLAAYLKNEHKENKKNKLEDLKLEQDKLRFESRTNSEKTLEVILKSANLKGVNWSELTDEQLNIEMKHGYELIRSILPNQLKDKEMKWSKFVSFLLEKVKIMRVEVPEDTDLNHYFEIMNSRGEQLEKHEILKARMLEKLENDIQGQECLNIIWEACANMGKYVQMGFTVEQRDQIFGEDWNTFQKDFVSIKAKIIKQSEESADATKESIESLGESLDELIKNTAPIADDKNNSSQEQNEQFQSVIDFPNFLLQVLCIQIGHESDMDKVEGISLDDKKLLDVFEEQILKPADAKQKVKKFMVNLLRCRWLYDQYIIKRYAQDTKSKWALKRFIKEGGKSKGNVYKNTFDKRDDEDNDGKQIIMLQTAFHVSMPGMPYKYWLNAALYYLFNQDAVTNKAYKEHLESVARSFMLDRFLVKQDSDVKKQDYFDIIYKYQSKPQNIGLLSNNMEEGIEEPLSYGHIENNFVFNYLDYLLWKDEKYQIDKKIRDYEFTFRSSVEHYYPQHPINNDSSGENRLTEEDIHSFGNLCLISHSQNSKLSNYSPNAKKEHYQGKEHIDSIKQYLMMKEEDKWEAEQIQKHYKEMIEILKKGLATSSS</sequence>
<evidence type="ECO:0000313" key="3">
    <source>
        <dbReference type="EMBL" id="QEY26427.1"/>
    </source>
</evidence>
<dbReference type="InterPro" id="IPR004919">
    <property type="entry name" value="GmrSD_N"/>
</dbReference>
<evidence type="ECO:0000259" key="1">
    <source>
        <dbReference type="Pfam" id="PF03235"/>
    </source>
</evidence>
<dbReference type="AlphaFoldDB" id="A0A5J6Q047"/>
<dbReference type="OrthoDB" id="3654724at2"/>
<name>A0A5J6Q047_9NEIS</name>
<protein>
    <submittedName>
        <fullName evidence="3">DUF262 domain-containing protein</fullName>
    </submittedName>
</protein>
<organism evidence="3 4">
    <name type="scientific">Neisseria zalophi</name>
    <dbReference type="NCBI Taxonomy" id="640030"/>
    <lineage>
        <taxon>Bacteria</taxon>
        <taxon>Pseudomonadati</taxon>
        <taxon>Pseudomonadota</taxon>
        <taxon>Betaproteobacteria</taxon>
        <taxon>Neisseriales</taxon>
        <taxon>Neisseriaceae</taxon>
        <taxon>Neisseria</taxon>
    </lineage>
</organism>
<keyword evidence="4" id="KW-1185">Reference proteome</keyword>
<dbReference type="Proteomes" id="UP000325713">
    <property type="component" value="Chromosome"/>
</dbReference>
<proteinExistence type="predicted"/>
<dbReference type="Pfam" id="PF07510">
    <property type="entry name" value="GmrSD_C"/>
    <property type="match status" value="1"/>
</dbReference>
<dbReference type="EMBL" id="CP031700">
    <property type="protein sequence ID" value="QEY26427.1"/>
    <property type="molecule type" value="Genomic_DNA"/>
</dbReference>
<evidence type="ECO:0000259" key="2">
    <source>
        <dbReference type="Pfam" id="PF07510"/>
    </source>
</evidence>
<dbReference type="Pfam" id="PF03235">
    <property type="entry name" value="GmrSD_N"/>
    <property type="match status" value="1"/>
</dbReference>
<dbReference type="PANTHER" id="PTHR35149">
    <property type="entry name" value="SLL5132 PROTEIN"/>
    <property type="match status" value="1"/>
</dbReference>
<feature type="domain" description="GmrSD restriction endonucleases N-terminal" evidence="1">
    <location>
        <begin position="11"/>
        <end position="229"/>
    </location>
</feature>
<dbReference type="PANTHER" id="PTHR35149:SF2">
    <property type="entry name" value="DUF262 DOMAIN-CONTAINING PROTEIN"/>
    <property type="match status" value="1"/>
</dbReference>